<dbReference type="InterPro" id="IPR036249">
    <property type="entry name" value="Thioredoxin-like_sf"/>
</dbReference>
<dbReference type="Proteomes" id="UP000315103">
    <property type="component" value="Unassembled WGS sequence"/>
</dbReference>
<dbReference type="AlphaFoldDB" id="A0A558AR80"/>
<dbReference type="EMBL" id="VMSJ01000006">
    <property type="protein sequence ID" value="TVT26774.1"/>
    <property type="molecule type" value="Genomic_DNA"/>
</dbReference>
<protein>
    <submittedName>
        <fullName evidence="2">TlpA family protein disulfide reductase</fullName>
    </submittedName>
</protein>
<reference evidence="2 3" key="1">
    <citation type="submission" date="2019-07" db="EMBL/GenBank/DDBJ databases">
        <title>Salinicoccus cyprini sp. nov., isolated from gastro-intestinal tract of mirror carp, Cyprinus carpio var. specularis, collected from Gobind Sagar Reservoir, Himachal Pradesh, India.</title>
        <authorList>
            <person name="Talwar C."/>
            <person name="Singh A.K."/>
            <person name="Lal R."/>
            <person name="Negi R.K."/>
        </authorList>
    </citation>
    <scope>NUCLEOTIDE SEQUENCE [LARGE SCALE GENOMIC DNA]</scope>
    <source>
        <strain evidence="2 3">CT19</strain>
    </source>
</reference>
<dbReference type="PANTHER" id="PTHR42852:SF13">
    <property type="entry name" value="PROTEIN DIPZ"/>
    <property type="match status" value="1"/>
</dbReference>
<evidence type="ECO:0000313" key="3">
    <source>
        <dbReference type="Proteomes" id="UP000315103"/>
    </source>
</evidence>
<dbReference type="CDD" id="cd02966">
    <property type="entry name" value="TlpA_like_family"/>
    <property type="match status" value="1"/>
</dbReference>
<dbReference type="InterPro" id="IPR013740">
    <property type="entry name" value="Redoxin"/>
</dbReference>
<comment type="caution">
    <text evidence="2">The sequence shown here is derived from an EMBL/GenBank/DDBJ whole genome shotgun (WGS) entry which is preliminary data.</text>
</comment>
<keyword evidence="3" id="KW-1185">Reference proteome</keyword>
<dbReference type="InterPro" id="IPR013766">
    <property type="entry name" value="Thioredoxin_domain"/>
</dbReference>
<dbReference type="Pfam" id="PF08534">
    <property type="entry name" value="Redoxin"/>
    <property type="match status" value="1"/>
</dbReference>
<gene>
    <name evidence="2" type="ORF">FO441_12260</name>
</gene>
<evidence type="ECO:0000313" key="2">
    <source>
        <dbReference type="EMBL" id="TVT26774.1"/>
    </source>
</evidence>
<proteinExistence type="predicted"/>
<dbReference type="OrthoDB" id="25753at2"/>
<feature type="domain" description="Thioredoxin" evidence="1">
    <location>
        <begin position="30"/>
        <end position="193"/>
    </location>
</feature>
<accession>A0A558AR80</accession>
<dbReference type="PANTHER" id="PTHR42852">
    <property type="entry name" value="THIOL:DISULFIDE INTERCHANGE PROTEIN DSBE"/>
    <property type="match status" value="1"/>
</dbReference>
<dbReference type="GO" id="GO:0016491">
    <property type="term" value="F:oxidoreductase activity"/>
    <property type="evidence" value="ECO:0007669"/>
    <property type="project" value="InterPro"/>
</dbReference>
<sequence length="195" mass="22039">MKMKNIIIVLVLAAFFILVGAGIAAVINISEEGLRDQSLETLQNSEGRDNHHAVGMNIMEEQVEGVINDSESLESIIRSNEVTVINFFASWCDPCRRETPELNAYHQSHENEPVEVVGINVDDKASNRDAFLEEFDVQYPVYEFTDESASIDALKTNLMPTTFFVDQEGEIVRAYIGEVEQQLINNYINYVKEES</sequence>
<dbReference type="PROSITE" id="PS51352">
    <property type="entry name" value="THIOREDOXIN_2"/>
    <property type="match status" value="1"/>
</dbReference>
<name>A0A558AR80_9STAP</name>
<dbReference type="SUPFAM" id="SSF52833">
    <property type="entry name" value="Thioredoxin-like"/>
    <property type="match status" value="1"/>
</dbReference>
<dbReference type="InterPro" id="IPR050553">
    <property type="entry name" value="Thioredoxin_ResA/DsbE_sf"/>
</dbReference>
<evidence type="ECO:0000259" key="1">
    <source>
        <dbReference type="PROSITE" id="PS51352"/>
    </source>
</evidence>
<organism evidence="2 3">
    <name type="scientific">Salinicoccus cyprini</name>
    <dbReference type="NCBI Taxonomy" id="2493691"/>
    <lineage>
        <taxon>Bacteria</taxon>
        <taxon>Bacillati</taxon>
        <taxon>Bacillota</taxon>
        <taxon>Bacilli</taxon>
        <taxon>Bacillales</taxon>
        <taxon>Staphylococcaceae</taxon>
        <taxon>Salinicoccus</taxon>
    </lineage>
</organism>
<dbReference type="Gene3D" id="3.40.30.10">
    <property type="entry name" value="Glutaredoxin"/>
    <property type="match status" value="1"/>
</dbReference>